<organism evidence="2 3">
    <name type="scientific">Chlorella ohadii</name>
    <dbReference type="NCBI Taxonomy" id="2649997"/>
    <lineage>
        <taxon>Eukaryota</taxon>
        <taxon>Viridiplantae</taxon>
        <taxon>Chlorophyta</taxon>
        <taxon>core chlorophytes</taxon>
        <taxon>Trebouxiophyceae</taxon>
        <taxon>Chlorellales</taxon>
        <taxon>Chlorellaceae</taxon>
        <taxon>Chlorella clade</taxon>
        <taxon>Chlorella</taxon>
    </lineage>
</organism>
<reference evidence="2" key="1">
    <citation type="submission" date="2020-11" db="EMBL/GenBank/DDBJ databases">
        <title>Chlorella ohadii genome sequencing and assembly.</title>
        <authorList>
            <person name="Murik O."/>
            <person name="Treves H."/>
            <person name="Kedem I."/>
            <person name="Shotland Y."/>
            <person name="Kaplan A."/>
        </authorList>
    </citation>
    <scope>NUCLEOTIDE SEQUENCE</scope>
    <source>
        <strain evidence="2">1</strain>
    </source>
</reference>
<evidence type="ECO:0000313" key="3">
    <source>
        <dbReference type="Proteomes" id="UP001205105"/>
    </source>
</evidence>
<gene>
    <name evidence="2" type="ORF">COHA_003383</name>
</gene>
<evidence type="ECO:0000256" key="1">
    <source>
        <dbReference type="SAM" id="MobiDB-lite"/>
    </source>
</evidence>
<feature type="region of interest" description="Disordered" evidence="1">
    <location>
        <begin position="73"/>
        <end position="99"/>
    </location>
</feature>
<dbReference type="Proteomes" id="UP001205105">
    <property type="component" value="Unassembled WGS sequence"/>
</dbReference>
<dbReference type="AlphaFoldDB" id="A0AAD5DUZ4"/>
<comment type="caution">
    <text evidence="2">The sequence shown here is derived from an EMBL/GenBank/DDBJ whole genome shotgun (WGS) entry which is preliminary data.</text>
</comment>
<proteinExistence type="predicted"/>
<accession>A0AAD5DUZ4</accession>
<evidence type="ECO:0000313" key="2">
    <source>
        <dbReference type="EMBL" id="KAI7842978.1"/>
    </source>
</evidence>
<protein>
    <submittedName>
        <fullName evidence="2">Uncharacterized protein</fullName>
    </submittedName>
</protein>
<dbReference type="EMBL" id="JADXDR010000045">
    <property type="protein sequence ID" value="KAI7842978.1"/>
    <property type="molecule type" value="Genomic_DNA"/>
</dbReference>
<keyword evidence="3" id="KW-1185">Reference proteome</keyword>
<name>A0AAD5DUZ4_9CHLO</name>
<sequence>MAEKPQPSAQPSVVIDLSKGINHDKPAVAVEGEVCARGAGGHAACLGAPQPAHEPVDGRKLVGGASKLTYPAAEQGKSEEPDMASHPSSAVWGQWGSTD</sequence>